<dbReference type="SUPFAM" id="SSF56801">
    <property type="entry name" value="Acetyl-CoA synthetase-like"/>
    <property type="match status" value="1"/>
</dbReference>
<dbReference type="AlphaFoldDB" id="K9AJK9"/>
<gene>
    <name evidence="7" type="ORF">C273_07717</name>
</gene>
<evidence type="ECO:0000313" key="7">
    <source>
        <dbReference type="EMBL" id="EKU47444.1"/>
    </source>
</evidence>
<organism evidence="7 8">
    <name type="scientific">Staphylococcus massiliensis S46</name>
    <dbReference type="NCBI Taxonomy" id="1229783"/>
    <lineage>
        <taxon>Bacteria</taxon>
        <taxon>Bacillati</taxon>
        <taxon>Bacillota</taxon>
        <taxon>Bacilli</taxon>
        <taxon>Bacillales</taxon>
        <taxon>Staphylococcaceae</taxon>
        <taxon>Staphylococcus</taxon>
    </lineage>
</organism>
<keyword evidence="8" id="KW-1185">Reference proteome</keyword>
<dbReference type="STRING" id="1229783.C273_07717"/>
<sequence length="449" mass="50557">MGLLTTYLNHVQSQPNKCALLIDDKRISYRQLHDDVLKVFESLPLFEKGSRIGIAIHQPERFTVWYLAVLFKGGVPCVCDAMWKASRLEDVQEAYGFAYLVNQHEDIVACKNAYTKHQPDTLHISFTSGTTGTPKAYVRSLASWIASFKENDKLFDDAPDVLIAPGPHAHSLTLYAIVYALYKGLTFIGQTQFNASLLSETVQLVDGKKAAFLVPTMILSIVAQRPMPDIETLLSSGAKLPPSLFEGIQHERPHTRVIEFFGTSEASFISYNANQAAPSHSVGQLFSNVEAHLDNPDSDGVGRLLVKGPMTFSGYLNQTDDDEWIETGDYASIDDHQYLYLHGRLSDRMNIGGKNVYPEEIERYVLQHDHIQEVVCFSIPHRSLGEIIILLFTSNSKVTPLEIREYCKKGLERYKRPFKVKEVQNLTHTHSGKIARHMLRAQYLEGALE</sequence>
<comment type="similarity">
    <text evidence="1">Belongs to the ATP-dependent AMP-binding enzyme family.</text>
</comment>
<dbReference type="GO" id="GO:0006631">
    <property type="term" value="P:fatty acid metabolic process"/>
    <property type="evidence" value="ECO:0007669"/>
    <property type="project" value="TreeGrafter"/>
</dbReference>
<comment type="caution">
    <text evidence="7">The sequence shown here is derived from an EMBL/GenBank/DDBJ whole genome shotgun (WGS) entry which is preliminary data.</text>
</comment>
<dbReference type="InterPro" id="IPR042099">
    <property type="entry name" value="ANL_N_sf"/>
</dbReference>
<dbReference type="Pfam" id="PF13193">
    <property type="entry name" value="AMP-binding_C"/>
    <property type="match status" value="1"/>
</dbReference>
<feature type="domain" description="AMP-binding enzyme C-terminal" evidence="6">
    <location>
        <begin position="360"/>
        <end position="433"/>
    </location>
</feature>
<evidence type="ECO:0000256" key="2">
    <source>
        <dbReference type="ARBA" id="ARBA00017625"/>
    </source>
</evidence>
<dbReference type="EMBL" id="AMSQ01000011">
    <property type="protein sequence ID" value="EKU47444.1"/>
    <property type="molecule type" value="Genomic_DNA"/>
</dbReference>
<reference evidence="7 8" key="1">
    <citation type="journal article" date="2013" name="Genome Announc.">
        <title>Genome Sequence of Staphylococcus massiliensis Strain S46, Isolated from the Surface of Healthy Human Skin.</title>
        <authorList>
            <person name="Srivastav R."/>
            <person name="Singh A."/>
            <person name="Jangir P.K."/>
            <person name="Kumari C."/>
            <person name="Muduli S."/>
            <person name="Sharma R."/>
        </authorList>
    </citation>
    <scope>NUCLEOTIDE SEQUENCE [LARGE SCALE GENOMIC DNA]</scope>
    <source>
        <strain evidence="7 8">S46</strain>
    </source>
</reference>
<dbReference type="Pfam" id="PF00501">
    <property type="entry name" value="AMP-binding"/>
    <property type="match status" value="2"/>
</dbReference>
<feature type="domain" description="AMP-dependent synthetase/ligase" evidence="5">
    <location>
        <begin position="10"/>
        <end position="105"/>
    </location>
</feature>
<proteinExistence type="inferred from homology"/>
<dbReference type="InterPro" id="IPR020845">
    <property type="entry name" value="AMP-binding_CS"/>
</dbReference>
<name>K9AJK9_9STAP</name>
<feature type="domain" description="AMP-dependent synthetase/ligase" evidence="5">
    <location>
        <begin position="119"/>
        <end position="316"/>
    </location>
</feature>
<dbReference type="InterPro" id="IPR045851">
    <property type="entry name" value="AMP-bd_C_sf"/>
</dbReference>
<dbReference type="OrthoDB" id="9757771at2"/>
<dbReference type="Gene3D" id="3.30.300.30">
    <property type="match status" value="1"/>
</dbReference>
<dbReference type="GO" id="GO:0031956">
    <property type="term" value="F:medium-chain fatty acid-CoA ligase activity"/>
    <property type="evidence" value="ECO:0007669"/>
    <property type="project" value="TreeGrafter"/>
</dbReference>
<dbReference type="InterPro" id="IPR025110">
    <property type="entry name" value="AMP-bd_C"/>
</dbReference>
<dbReference type="Proteomes" id="UP000009885">
    <property type="component" value="Unassembled WGS sequence"/>
</dbReference>
<evidence type="ECO:0000313" key="8">
    <source>
        <dbReference type="Proteomes" id="UP000009885"/>
    </source>
</evidence>
<evidence type="ECO:0000256" key="4">
    <source>
        <dbReference type="ARBA" id="ARBA00032875"/>
    </source>
</evidence>
<evidence type="ECO:0000259" key="5">
    <source>
        <dbReference type="Pfam" id="PF00501"/>
    </source>
</evidence>
<evidence type="ECO:0000256" key="3">
    <source>
        <dbReference type="ARBA" id="ARBA00022598"/>
    </source>
</evidence>
<dbReference type="PANTHER" id="PTHR43201">
    <property type="entry name" value="ACYL-COA SYNTHETASE"/>
    <property type="match status" value="1"/>
</dbReference>
<dbReference type="PATRIC" id="fig|1229783.3.peg.1556"/>
<dbReference type="PROSITE" id="PS00455">
    <property type="entry name" value="AMP_BINDING"/>
    <property type="match status" value="1"/>
</dbReference>
<accession>K9AJK9</accession>
<dbReference type="RefSeq" id="WP_009383874.1">
    <property type="nucleotide sequence ID" value="NZ_AMSQ01000011.1"/>
</dbReference>
<evidence type="ECO:0000259" key="6">
    <source>
        <dbReference type="Pfam" id="PF13193"/>
    </source>
</evidence>
<protein>
    <recommendedName>
        <fullName evidence="2">Putative long chain fatty acid-CoA ligase VraA</fullName>
    </recommendedName>
    <alternativeName>
        <fullName evidence="4">Acyl-CoA synthetase</fullName>
    </alternativeName>
</protein>
<dbReference type="eggNOG" id="COG0318">
    <property type="taxonomic scope" value="Bacteria"/>
</dbReference>
<keyword evidence="3" id="KW-0436">Ligase</keyword>
<evidence type="ECO:0000256" key="1">
    <source>
        <dbReference type="ARBA" id="ARBA00006432"/>
    </source>
</evidence>
<dbReference type="InterPro" id="IPR000873">
    <property type="entry name" value="AMP-dep_synth/lig_dom"/>
</dbReference>
<dbReference type="Gene3D" id="3.40.50.12780">
    <property type="entry name" value="N-terminal domain of ligase-like"/>
    <property type="match status" value="1"/>
</dbReference>
<dbReference type="PANTHER" id="PTHR43201:SF5">
    <property type="entry name" value="MEDIUM-CHAIN ACYL-COA LIGASE ACSF2, MITOCHONDRIAL"/>
    <property type="match status" value="1"/>
</dbReference>